<evidence type="ECO:0000256" key="2">
    <source>
        <dbReference type="SAM" id="MobiDB-lite"/>
    </source>
</evidence>
<dbReference type="InterPro" id="IPR036378">
    <property type="entry name" value="FAS1_dom_sf"/>
</dbReference>
<proteinExistence type="predicted"/>
<evidence type="ECO:0000256" key="3">
    <source>
        <dbReference type="SAM" id="SignalP"/>
    </source>
</evidence>
<gene>
    <name evidence="5" type="ORF">N7G274_005929</name>
</gene>
<feature type="chain" id="PRO_5046656219" description="FAS1 domain-containing protein" evidence="3">
    <location>
        <begin position="22"/>
        <end position="217"/>
    </location>
</feature>
<accession>A0ABR4A6K3</accession>
<dbReference type="Proteomes" id="UP001590950">
    <property type="component" value="Unassembled WGS sequence"/>
</dbReference>
<comment type="caution">
    <text evidence="5">The sequence shown here is derived from an EMBL/GenBank/DDBJ whole genome shotgun (WGS) entry which is preliminary data.</text>
</comment>
<keyword evidence="6" id="KW-1185">Reference proteome</keyword>
<dbReference type="InterPro" id="IPR040200">
    <property type="entry name" value="Mug57-like"/>
</dbReference>
<protein>
    <recommendedName>
        <fullName evidence="4">FAS1 domain-containing protein</fullName>
    </recommendedName>
</protein>
<evidence type="ECO:0000256" key="1">
    <source>
        <dbReference type="ARBA" id="ARBA00022729"/>
    </source>
</evidence>
<keyword evidence="1 3" id="KW-0732">Signal</keyword>
<reference evidence="5 6" key="1">
    <citation type="submission" date="2024-09" db="EMBL/GenBank/DDBJ databases">
        <title>Rethinking Asexuality: The Enigmatic Case of Functional Sexual Genes in Lepraria (Stereocaulaceae).</title>
        <authorList>
            <person name="Doellman M."/>
            <person name="Sun Y."/>
            <person name="Barcenas-Pena A."/>
            <person name="Lumbsch H.T."/>
            <person name="Grewe F."/>
        </authorList>
    </citation>
    <scope>NUCLEOTIDE SEQUENCE [LARGE SCALE GENOMIC DNA]</scope>
    <source>
        <strain evidence="5 6">Mercado 3170</strain>
    </source>
</reference>
<organism evidence="5 6">
    <name type="scientific">Stereocaulon virgatum</name>
    <dbReference type="NCBI Taxonomy" id="373712"/>
    <lineage>
        <taxon>Eukaryota</taxon>
        <taxon>Fungi</taxon>
        <taxon>Dikarya</taxon>
        <taxon>Ascomycota</taxon>
        <taxon>Pezizomycotina</taxon>
        <taxon>Lecanoromycetes</taxon>
        <taxon>OSLEUM clade</taxon>
        <taxon>Lecanoromycetidae</taxon>
        <taxon>Lecanorales</taxon>
        <taxon>Lecanorineae</taxon>
        <taxon>Stereocaulaceae</taxon>
        <taxon>Stereocaulon</taxon>
    </lineage>
</organism>
<evidence type="ECO:0000313" key="5">
    <source>
        <dbReference type="EMBL" id="KAL2041547.1"/>
    </source>
</evidence>
<evidence type="ECO:0000259" key="4">
    <source>
        <dbReference type="PROSITE" id="PS50213"/>
    </source>
</evidence>
<dbReference type="Gene3D" id="2.30.180.10">
    <property type="entry name" value="FAS1 domain"/>
    <property type="match status" value="1"/>
</dbReference>
<feature type="domain" description="FAS1" evidence="4">
    <location>
        <begin position="67"/>
        <end position="214"/>
    </location>
</feature>
<dbReference type="EMBL" id="JBEFKJ010000017">
    <property type="protein sequence ID" value="KAL2041547.1"/>
    <property type="molecule type" value="Genomic_DNA"/>
</dbReference>
<name>A0ABR4A6K3_9LECA</name>
<feature type="region of interest" description="Disordered" evidence="2">
    <location>
        <begin position="119"/>
        <end position="142"/>
    </location>
</feature>
<feature type="signal peptide" evidence="3">
    <location>
        <begin position="1"/>
        <end position="21"/>
    </location>
</feature>
<dbReference type="PROSITE" id="PS50213">
    <property type="entry name" value="FAS1"/>
    <property type="match status" value="1"/>
</dbReference>
<dbReference type="PANTHER" id="PTHR28156">
    <property type="entry name" value="FAS1 DOMAIN-CONTAINING PROTEIN YDR262W"/>
    <property type="match status" value="1"/>
</dbReference>
<dbReference type="SUPFAM" id="SSF82153">
    <property type="entry name" value="FAS1 domain"/>
    <property type="match status" value="1"/>
</dbReference>
<dbReference type="PANTHER" id="PTHR28156:SF1">
    <property type="entry name" value="FAS1 DOMAIN-CONTAINING PROTEIN YDR262W"/>
    <property type="match status" value="1"/>
</dbReference>
<dbReference type="InterPro" id="IPR000782">
    <property type="entry name" value="FAS1_domain"/>
</dbReference>
<evidence type="ECO:0000313" key="6">
    <source>
        <dbReference type="Proteomes" id="UP001590950"/>
    </source>
</evidence>
<sequence length="217" mass="23839">MKITAPLVLLAICSQVPVASAQLLLPNFFRNRPAKPIPQGHQHPIMNIPNIFVPPPKDNEASAGSDSLSISDVIGKERVINIFAGFTRDIDTISKRLNDQSQNTTVLAPLNSALQKLPRKPWEDPEDYNALGDKAYEGQSGEDRATRNLRRFAEAHVVPVSPWKEGDKVMSMGGGTVWWESRDGGKVVQPGDIEVSSVAERVSNGEVWILKGCLNYD</sequence>